<name>A0ACB7YMS4_9ERIC</name>
<dbReference type="EMBL" id="CM037161">
    <property type="protein sequence ID" value="KAH7854124.1"/>
    <property type="molecule type" value="Genomic_DNA"/>
</dbReference>
<proteinExistence type="predicted"/>
<gene>
    <name evidence="1" type="ORF">Vadar_010362</name>
</gene>
<evidence type="ECO:0000313" key="2">
    <source>
        <dbReference type="Proteomes" id="UP000828048"/>
    </source>
</evidence>
<comment type="caution">
    <text evidence="1">The sequence shown here is derived from an EMBL/GenBank/DDBJ whole genome shotgun (WGS) entry which is preliminary data.</text>
</comment>
<evidence type="ECO:0000313" key="1">
    <source>
        <dbReference type="EMBL" id="KAH7854124.1"/>
    </source>
</evidence>
<keyword evidence="2" id="KW-1185">Reference proteome</keyword>
<reference evidence="1 2" key="1">
    <citation type="journal article" date="2021" name="Hortic Res">
        <title>High-quality reference genome and annotation aids understanding of berry development for evergreen blueberry (Vaccinium darrowii).</title>
        <authorList>
            <person name="Yu J."/>
            <person name="Hulse-Kemp A.M."/>
            <person name="Babiker E."/>
            <person name="Staton M."/>
        </authorList>
    </citation>
    <scope>NUCLEOTIDE SEQUENCE [LARGE SCALE GENOMIC DNA]</scope>
    <source>
        <strain evidence="2">cv. NJ 8807/NJ 8810</strain>
        <tissue evidence="1">Young leaf</tissue>
    </source>
</reference>
<dbReference type="Proteomes" id="UP000828048">
    <property type="component" value="Chromosome 11"/>
</dbReference>
<organism evidence="1 2">
    <name type="scientific">Vaccinium darrowii</name>
    <dbReference type="NCBI Taxonomy" id="229202"/>
    <lineage>
        <taxon>Eukaryota</taxon>
        <taxon>Viridiplantae</taxon>
        <taxon>Streptophyta</taxon>
        <taxon>Embryophyta</taxon>
        <taxon>Tracheophyta</taxon>
        <taxon>Spermatophyta</taxon>
        <taxon>Magnoliopsida</taxon>
        <taxon>eudicotyledons</taxon>
        <taxon>Gunneridae</taxon>
        <taxon>Pentapetalae</taxon>
        <taxon>asterids</taxon>
        <taxon>Ericales</taxon>
        <taxon>Ericaceae</taxon>
        <taxon>Vaccinioideae</taxon>
        <taxon>Vaccinieae</taxon>
        <taxon>Vaccinium</taxon>
    </lineage>
</organism>
<protein>
    <submittedName>
        <fullName evidence="1">Uncharacterized protein</fullName>
    </submittedName>
</protein>
<accession>A0ACB7YMS4</accession>
<sequence length="169" mass="19418">MPDQEPELKLLYVLTCYLILFTGLVLSFQIAENCSLPEHVPTESQECNRVTTVYSLDRAAFPSLNGRPGETHHSYIADDHPENNGWEPLYDFALKDEVNKLLTTTLGERERYIIRLYYGLDGEFLTWEDISSRIGLSRERVRQIGLVAAEKLKQAAREKRLDIMLVTVD</sequence>